<evidence type="ECO:0000313" key="6">
    <source>
        <dbReference type="Proteomes" id="UP000012019"/>
    </source>
</evidence>
<dbReference type="PROSITE" id="PS50987">
    <property type="entry name" value="HTH_ARSR_2"/>
    <property type="match status" value="1"/>
</dbReference>
<evidence type="ECO:0000256" key="3">
    <source>
        <dbReference type="ARBA" id="ARBA00023163"/>
    </source>
</evidence>
<keyword evidence="6" id="KW-1185">Reference proteome</keyword>
<dbReference type="STRING" id="1286106.MPL1_09667"/>
<gene>
    <name evidence="5" type="ORF">MPL1_09667</name>
</gene>
<comment type="caution">
    <text evidence="5">The sequence shown here is derived from an EMBL/GenBank/DDBJ whole genome shotgun (WGS) entry which is preliminary data.</text>
</comment>
<dbReference type="EMBL" id="APHR01000052">
    <property type="protein sequence ID" value="EMR12560.1"/>
    <property type="molecule type" value="Genomic_DNA"/>
</dbReference>
<dbReference type="Pfam" id="PF01022">
    <property type="entry name" value="HTH_5"/>
    <property type="match status" value="1"/>
</dbReference>
<sequence length="177" mass="20052">MFAFCMSSHCDDAASTSCLSLIYGLSESQTADLPELQLYFSGNTCKLLTMACIIWSFVTIYSHEYVGIVVNQAAHTQMISHESDIERAAFALKAMSHPLRLKILCTLGDQELAVQDIVDHVGTTQSNISQHLAKLRDKEILASRRDANRIYYRVKDDRTLRLIEMMRDVFCREHSAD</sequence>
<dbReference type="GO" id="GO:0003677">
    <property type="term" value="F:DNA binding"/>
    <property type="evidence" value="ECO:0007669"/>
    <property type="project" value="UniProtKB-KW"/>
</dbReference>
<dbReference type="NCBIfam" id="NF033788">
    <property type="entry name" value="HTH_metalloreg"/>
    <property type="match status" value="1"/>
</dbReference>
<dbReference type="InterPro" id="IPR011991">
    <property type="entry name" value="ArsR-like_HTH"/>
</dbReference>
<reference evidence="5 6" key="1">
    <citation type="journal article" date="2013" name="Genome Announc.">
        <title>Draft Genome Sequence of Methylophaga lonarensis MPLT, a Haloalkaliphilic (Non-Methane-Utilizing) Methylotroph.</title>
        <authorList>
            <person name="Shetty S.A."/>
            <person name="Marathe N.P."/>
            <person name="Munot H."/>
            <person name="Antony C.P."/>
            <person name="Dhotre D.P."/>
            <person name="Murrell J.C."/>
            <person name="Shouche Y.S."/>
        </authorList>
    </citation>
    <scope>NUCLEOTIDE SEQUENCE [LARGE SCALE GENOMIC DNA]</scope>
    <source>
        <strain evidence="5 6">MPL</strain>
    </source>
</reference>
<dbReference type="PANTHER" id="PTHR43132:SF2">
    <property type="entry name" value="ARSENICAL RESISTANCE OPERON REPRESSOR ARSR-RELATED"/>
    <property type="match status" value="1"/>
</dbReference>
<feature type="domain" description="HTH arsR-type" evidence="4">
    <location>
        <begin position="80"/>
        <end position="174"/>
    </location>
</feature>
<keyword evidence="1" id="KW-0805">Transcription regulation</keyword>
<keyword evidence="2" id="KW-0238">DNA-binding</keyword>
<dbReference type="PANTHER" id="PTHR43132">
    <property type="entry name" value="ARSENICAL RESISTANCE OPERON REPRESSOR ARSR-RELATED"/>
    <property type="match status" value="1"/>
</dbReference>
<proteinExistence type="predicted"/>
<evidence type="ECO:0000259" key="4">
    <source>
        <dbReference type="PROSITE" id="PS50987"/>
    </source>
</evidence>
<evidence type="ECO:0000256" key="1">
    <source>
        <dbReference type="ARBA" id="ARBA00023015"/>
    </source>
</evidence>
<accession>M7PF77</accession>
<name>M7PF77_9GAMM</name>
<dbReference type="InterPro" id="IPR051011">
    <property type="entry name" value="Metal_resp_trans_reg"/>
</dbReference>
<dbReference type="PRINTS" id="PR00778">
    <property type="entry name" value="HTHARSR"/>
</dbReference>
<dbReference type="PATRIC" id="fig|1286106.3.peg.1936"/>
<evidence type="ECO:0000256" key="2">
    <source>
        <dbReference type="ARBA" id="ARBA00023125"/>
    </source>
</evidence>
<dbReference type="InterPro" id="IPR036390">
    <property type="entry name" value="WH_DNA-bd_sf"/>
</dbReference>
<dbReference type="eggNOG" id="COG0640">
    <property type="taxonomic scope" value="Bacteria"/>
</dbReference>
<dbReference type="CDD" id="cd00090">
    <property type="entry name" value="HTH_ARSR"/>
    <property type="match status" value="1"/>
</dbReference>
<evidence type="ECO:0000313" key="5">
    <source>
        <dbReference type="EMBL" id="EMR12560.1"/>
    </source>
</evidence>
<dbReference type="InterPro" id="IPR001845">
    <property type="entry name" value="HTH_ArsR_DNA-bd_dom"/>
</dbReference>
<dbReference type="GO" id="GO:0003700">
    <property type="term" value="F:DNA-binding transcription factor activity"/>
    <property type="evidence" value="ECO:0007669"/>
    <property type="project" value="InterPro"/>
</dbReference>
<keyword evidence="3" id="KW-0804">Transcription</keyword>
<dbReference type="Proteomes" id="UP000012019">
    <property type="component" value="Unassembled WGS sequence"/>
</dbReference>
<protein>
    <submittedName>
        <fullName evidence="5">ArsR family transcriptional regulator</fullName>
    </submittedName>
</protein>
<dbReference type="AlphaFoldDB" id="M7PF77"/>
<dbReference type="SMART" id="SM00418">
    <property type="entry name" value="HTH_ARSR"/>
    <property type="match status" value="1"/>
</dbReference>
<dbReference type="SUPFAM" id="SSF46785">
    <property type="entry name" value="Winged helix' DNA-binding domain"/>
    <property type="match status" value="1"/>
</dbReference>
<dbReference type="Gene3D" id="1.10.10.10">
    <property type="entry name" value="Winged helix-like DNA-binding domain superfamily/Winged helix DNA-binding domain"/>
    <property type="match status" value="1"/>
</dbReference>
<organism evidence="5 6">
    <name type="scientific">Methylophaga lonarensis MPL</name>
    <dbReference type="NCBI Taxonomy" id="1286106"/>
    <lineage>
        <taxon>Bacteria</taxon>
        <taxon>Pseudomonadati</taxon>
        <taxon>Pseudomonadota</taxon>
        <taxon>Gammaproteobacteria</taxon>
        <taxon>Thiotrichales</taxon>
        <taxon>Piscirickettsiaceae</taxon>
        <taxon>Methylophaga</taxon>
    </lineage>
</organism>
<dbReference type="InterPro" id="IPR036388">
    <property type="entry name" value="WH-like_DNA-bd_sf"/>
</dbReference>